<gene>
    <name evidence="4" type="ORF">CA2015_0661</name>
</gene>
<dbReference type="STRING" id="320787.CA2015_0661"/>
<protein>
    <submittedName>
        <fullName evidence="4">Undecaprenyl-phosphate galactosephosphotransferase</fullName>
    </submittedName>
</protein>
<dbReference type="GO" id="GO:0016780">
    <property type="term" value="F:phosphotransferase activity, for other substituted phosphate groups"/>
    <property type="evidence" value="ECO:0007669"/>
    <property type="project" value="TreeGrafter"/>
</dbReference>
<dbReference type="AlphaFoldDB" id="A0A0H4PAG4"/>
<feature type="transmembrane region" description="Helical" evidence="2">
    <location>
        <begin position="49"/>
        <end position="71"/>
    </location>
</feature>
<dbReference type="InterPro" id="IPR003362">
    <property type="entry name" value="Bact_transf"/>
</dbReference>
<accession>A0A0H4PAG4</accession>
<reference evidence="4 5" key="1">
    <citation type="submission" date="2015-07" db="EMBL/GenBank/DDBJ databases">
        <authorList>
            <person name="Kim K.M."/>
        </authorList>
    </citation>
    <scope>NUCLEOTIDE SEQUENCE [LARGE SCALE GENOMIC DNA]</scope>
    <source>
        <strain evidence="4 5">KCTC 12363</strain>
    </source>
</reference>
<evidence type="ECO:0000256" key="2">
    <source>
        <dbReference type="SAM" id="Phobius"/>
    </source>
</evidence>
<proteinExistence type="inferred from homology"/>
<evidence type="ECO:0000256" key="1">
    <source>
        <dbReference type="ARBA" id="ARBA00006464"/>
    </source>
</evidence>
<feature type="domain" description="Bacterial sugar transferase" evidence="3">
    <location>
        <begin position="44"/>
        <end position="228"/>
    </location>
</feature>
<organism evidence="4 5">
    <name type="scientific">Cyclobacterium amurskyense</name>
    <dbReference type="NCBI Taxonomy" id="320787"/>
    <lineage>
        <taxon>Bacteria</taxon>
        <taxon>Pseudomonadati</taxon>
        <taxon>Bacteroidota</taxon>
        <taxon>Cytophagia</taxon>
        <taxon>Cytophagales</taxon>
        <taxon>Cyclobacteriaceae</taxon>
        <taxon>Cyclobacterium</taxon>
    </lineage>
</organism>
<comment type="similarity">
    <text evidence="1">Belongs to the bacterial sugar transferase family.</text>
</comment>
<keyword evidence="2" id="KW-0812">Transmembrane</keyword>
<evidence type="ECO:0000313" key="4">
    <source>
        <dbReference type="EMBL" id="AKP50125.1"/>
    </source>
</evidence>
<evidence type="ECO:0000259" key="3">
    <source>
        <dbReference type="Pfam" id="PF02397"/>
    </source>
</evidence>
<dbReference type="PATRIC" id="fig|320787.5.peg.741"/>
<dbReference type="Pfam" id="PF02397">
    <property type="entry name" value="Bac_transf"/>
    <property type="match status" value="1"/>
</dbReference>
<dbReference type="OrthoDB" id="9808602at2"/>
<dbReference type="RefSeq" id="WP_048640596.1">
    <property type="nucleotide sequence ID" value="NZ_CAXBGM010000039.1"/>
</dbReference>
<keyword evidence="2" id="KW-0472">Membrane</keyword>
<sequence>MENVLVDQKFGRTLEEENFVNDQAQREIKILYGQNDDNSKRVLKRAFDLFVSFFTLIFVVSWLFPIIAILIKLDSKGSVFFKQLRHGRDNELFYCYKFRTMVKNKDADTKQATVNDSRITRIGKFLRKSSLDELPQVINVILGDMSIVGPRPQAVPMNIEFAKEIDNFMSRHQVKPGITGLSQSKGFRGEINSYHELYSRFRLDSFYVRKWCLIFDIKIIIDTAISLMSKSEKAY</sequence>
<dbReference type="KEGG" id="camu:CA2015_0661"/>
<dbReference type="EMBL" id="CP012040">
    <property type="protein sequence ID" value="AKP50125.1"/>
    <property type="molecule type" value="Genomic_DNA"/>
</dbReference>
<dbReference type="Proteomes" id="UP000036520">
    <property type="component" value="Chromosome"/>
</dbReference>
<dbReference type="PANTHER" id="PTHR30576">
    <property type="entry name" value="COLANIC BIOSYNTHESIS UDP-GLUCOSE LIPID CARRIER TRANSFERASE"/>
    <property type="match status" value="1"/>
</dbReference>
<keyword evidence="5" id="KW-1185">Reference proteome</keyword>
<keyword evidence="4" id="KW-0808">Transferase</keyword>
<evidence type="ECO:0000313" key="5">
    <source>
        <dbReference type="Proteomes" id="UP000036520"/>
    </source>
</evidence>
<dbReference type="PANTHER" id="PTHR30576:SF0">
    <property type="entry name" value="UNDECAPRENYL-PHOSPHATE N-ACETYLGALACTOSAMINYL 1-PHOSPHATE TRANSFERASE-RELATED"/>
    <property type="match status" value="1"/>
</dbReference>
<keyword evidence="2" id="KW-1133">Transmembrane helix</keyword>
<name>A0A0H4PAG4_9BACT</name>